<evidence type="ECO:0000259" key="13">
    <source>
        <dbReference type="PROSITE" id="PS50021"/>
    </source>
</evidence>
<dbReference type="GO" id="GO:0007051">
    <property type="term" value="P:spindle organization"/>
    <property type="evidence" value="ECO:0007669"/>
    <property type="project" value="TreeGrafter"/>
</dbReference>
<dbReference type="GO" id="GO:0051301">
    <property type="term" value="P:cell division"/>
    <property type="evidence" value="ECO:0007669"/>
    <property type="project" value="UniProtKB-KW"/>
</dbReference>
<evidence type="ECO:0000256" key="8">
    <source>
        <dbReference type="ARBA" id="ARBA00022860"/>
    </source>
</evidence>
<comment type="caution">
    <text evidence="14">The sequence shown here is derived from an EMBL/GenBank/DDBJ whole genome shotgun (WGS) entry which is preliminary data.</text>
</comment>
<dbReference type="GO" id="GO:0005737">
    <property type="term" value="C:cytoplasm"/>
    <property type="evidence" value="ECO:0007669"/>
    <property type="project" value="UniProtKB-SubCell"/>
</dbReference>
<evidence type="ECO:0000256" key="6">
    <source>
        <dbReference type="ARBA" id="ARBA00022737"/>
    </source>
</evidence>
<dbReference type="Proteomes" id="UP000282087">
    <property type="component" value="Unassembled WGS sequence"/>
</dbReference>
<evidence type="ECO:0000256" key="2">
    <source>
        <dbReference type="ARBA" id="ARBA00004496"/>
    </source>
</evidence>
<dbReference type="Gene3D" id="1.10.418.10">
    <property type="entry name" value="Calponin-like domain"/>
    <property type="match status" value="2"/>
</dbReference>
<evidence type="ECO:0000256" key="12">
    <source>
        <dbReference type="SAM" id="MobiDB-lite"/>
    </source>
</evidence>
<dbReference type="VEuPathDB" id="FungiDB:DD237_001424"/>
<evidence type="ECO:0000256" key="1">
    <source>
        <dbReference type="ARBA" id="ARBA00004123"/>
    </source>
</evidence>
<dbReference type="Pfam" id="PF15780">
    <property type="entry name" value="ASH"/>
    <property type="match status" value="1"/>
</dbReference>
<keyword evidence="4" id="KW-0597">Phosphoprotein</keyword>
<dbReference type="STRING" id="542832.A0A3M6VLZ2"/>
<evidence type="ECO:0000256" key="3">
    <source>
        <dbReference type="ARBA" id="ARBA00022490"/>
    </source>
</evidence>
<proteinExistence type="predicted"/>
<organism evidence="14 15">
    <name type="scientific">Peronospora effusa</name>
    <dbReference type="NCBI Taxonomy" id="542832"/>
    <lineage>
        <taxon>Eukaryota</taxon>
        <taxon>Sar</taxon>
        <taxon>Stramenopiles</taxon>
        <taxon>Oomycota</taxon>
        <taxon>Peronosporomycetes</taxon>
        <taxon>Peronosporales</taxon>
        <taxon>Peronosporaceae</taxon>
        <taxon>Peronospora</taxon>
    </lineage>
</organism>
<evidence type="ECO:0000313" key="15">
    <source>
        <dbReference type="Proteomes" id="UP000282087"/>
    </source>
</evidence>
<dbReference type="PANTHER" id="PTHR22706">
    <property type="entry name" value="ASSEMBLY FACTOR FOR SPINDLE MICROTUBULES"/>
    <property type="match status" value="1"/>
</dbReference>
<keyword evidence="8" id="KW-0112">Calmodulin-binding</keyword>
<evidence type="ECO:0000256" key="4">
    <source>
        <dbReference type="ARBA" id="ARBA00022553"/>
    </source>
</evidence>
<dbReference type="InterPro" id="IPR031549">
    <property type="entry name" value="ASH"/>
</dbReference>
<dbReference type="SUPFAM" id="SSF47576">
    <property type="entry name" value="Calponin-homology domain, CH-domain"/>
    <property type="match status" value="1"/>
</dbReference>
<dbReference type="EMBL" id="QLLG01000175">
    <property type="protein sequence ID" value="RMX67153.1"/>
    <property type="molecule type" value="Genomic_DNA"/>
</dbReference>
<keyword evidence="11" id="KW-0131">Cell cycle</keyword>
<keyword evidence="3" id="KW-0963">Cytoplasm</keyword>
<keyword evidence="9" id="KW-0175">Coiled coil</keyword>
<dbReference type="InterPro" id="IPR001715">
    <property type="entry name" value="CH_dom"/>
</dbReference>
<feature type="compositionally biased region" description="Basic and acidic residues" evidence="12">
    <location>
        <begin position="48"/>
        <end position="63"/>
    </location>
</feature>
<sequence>MHDISDVTKVSSKWASRASCNPFIAASTASLNAENGSETTTLSTNQDDNGKENRIPSSSRDWRHSNVTMRRTILTSRLEDELLPSSLNFEASTSSSLLGKRSNRTETSTASQKRFYALNEDQEPHYDEDQDRRDAQAMENAVTHFEARALELHGSSLDLDLKKEKEESVTPDAATMFVDDFNHVGQLHFGAVALGERKCRQLTLINASELGNARVKYEGYMMVRDEDSPLAKAATIKTRFKCDLHLCVVDALKSMTLRVTFEPLPMDVGHQVTAVLKFIVNNRFRLQCRATGTVTPRVPQMSRLGRMRQSKQIDAVVVRASMKQNVSPRVSPVNIRTMTSRISSKTKNTAFSLSSDLPLSDLDAELEPVVKMRPRVGDKRNSSVTIELSPPRNGFKRRKSETHVSMQKTLTPRKSLGATQEYLSTKKPFAGSWWKQRQEIYDENWMAKQTEGFTKWMNYVLLESTALRLSGCNEQGGAEKPIAGAKRRFDYSSLRVLAQKRMESSWVQSAAELYHLPSMNDVLYKLQDEIGNQRLRFRADRPVYADVGLQEDLLSLLNNYHPVWLCLGLYAVLGHQVMTQEKCSLRTIFSCTCAKTTISGMKDSSPDRKMPRVLRRIILKHLVKDSHVAQNYRLVMNLMTPLDGSTADRYDGGNAFKNTKKNINGREYFDSLTQSFMLKFFMLVIFLDRAVEHKGERFAHFPCLFRIMRSTKNTIPVENHNSNKQRNSDEGNELWVKNSKVFLTEFCRLFLASEGRIDKHLEQLGYSLKHEQTALDEIDLEIKSLETDLRDGVRLAKLMEALTASASSSTSLTQGSTLKPKGLSMFLRVPALSRLQKMHNVEICLHFLQDKCGASVLDDLKNSSETGEKHRSAGRVRTSSSGFAGLQTKVDAKMVENLAKDIVNGHREKTLALLWKLVSYFQLQSLVDAKRMRREIMNVVKRMSFRAKEFFDVQQKKVPLVHTHDHECYGLLLEWCRAVCANYDVVVNDFSQSFANGKALCHLLHYYHPMLLSKSDMLPTTSDRHSGDDQQTSEKALLMNEQRHFAIINERIKQLGEVPVLMPQQYNTNNPPDEKMVVTFVCYLQSRLMDSYSEIHAASRLKRWWKSPLIRLRMHRKKNLSAQIIQRFWYSSSQKRLAIRQCRKLLRAAHIVKNKVLIWAARRQFLRLRKAVVTIQAAFRVRRQLRVNGHSLGAIQVIQYHWRKHLQRRQQKELQVQQAVRRKVAQRVLAKTSCGVIERNWLQHLSREGARLVRQQMIADRHVAVSHIQVAWRQGRLRVAARTHRAQMWRREHHAAQVIQVTWGTFHHHREESKRILALQHFEQLMKTEELQKRQMKLKRKVETRAAICVQRCFRKFVFWKREIAATKLASAFRGAKQKLQYQMAKCAAVVLQRNVRVWRRRRQLRALTHFYSLLKIYQQMKANEAHRREMQLQELKCKVETRAARHIQNVYRNFRFQKRTFAATRAQSVVLAWLARKSYIRLHQSVRLLQKNIRIWRRQKQLQALLAFRSLLLRYRRMQQDEEERQEHIRQNRLRRLQGCVEHRAANRIQSLYRSYACHKRMLAATLIQVVFRGFKEKQQYAKKRASVVVMQHSIRSWMVVTKFRRALYQHRACVGIQKCVRGWLSRRRFSFYALQTQLKRMRMLMSCWKIEHWYINRMMKYRKKRTLMIRSHWTRLGAGIVQKRTADANKIAMCWRSFCFKSLINARIQRRRLMDDAAQRMQVWWLGLCCKWAERQRMEEAKRQRETEAMALAMAKARAGHMLALWLYEKVIMPSRERNFHLMAVRKLQAWWRGTFVRLHRSTPEITRQRKKLSAMKLVGQERYTSSDTSSTSLHQLRVRSNEESSVQSEQPQTLGARLDLALHMLLHGKRLQDMLFASHTIEVCTRYSRECCRKCVQLQISSTIFAAIRGLNRSRPHVELLHQLLLVLRNLTVYRRSADKNNPMRVVASDDANGRLDVDLRALDTLVDLLHIHRDMHHIFVLSADVISYYFKSLKPLAGRNAGVQESWSEAEKRLGGLQELLSRKLALYNATASFRRVNHIPDKSSANNLMRKMNPKTAVSIMQQLVMLLER</sequence>
<evidence type="ECO:0000256" key="7">
    <source>
        <dbReference type="ARBA" id="ARBA00022776"/>
    </source>
</evidence>
<feature type="domain" description="Calponin-homology (CH)" evidence="13">
    <location>
        <begin position="966"/>
        <end position="1089"/>
    </location>
</feature>
<feature type="compositionally biased region" description="Polar residues" evidence="12">
    <location>
        <begin position="1825"/>
        <end position="1837"/>
    </location>
</feature>
<comment type="subcellular location">
    <subcellularLocation>
        <location evidence="2">Cytoplasm</location>
    </subcellularLocation>
    <subcellularLocation>
        <location evidence="1">Nucleus</location>
    </subcellularLocation>
</comment>
<dbReference type="GO" id="GO:0005516">
    <property type="term" value="F:calmodulin binding"/>
    <property type="evidence" value="ECO:0007669"/>
    <property type="project" value="UniProtKB-KW"/>
</dbReference>
<dbReference type="Pfam" id="PF00307">
    <property type="entry name" value="CH"/>
    <property type="match status" value="2"/>
</dbReference>
<dbReference type="CDD" id="cd21223">
    <property type="entry name" value="CH_ASPM_rpt1"/>
    <property type="match status" value="1"/>
</dbReference>
<feature type="region of interest" description="Disordered" evidence="12">
    <location>
        <begin position="1823"/>
        <end position="1855"/>
    </location>
</feature>
<keyword evidence="15" id="KW-1185">Reference proteome</keyword>
<dbReference type="SMART" id="SM00015">
    <property type="entry name" value="IQ"/>
    <property type="match status" value="9"/>
</dbReference>
<feature type="compositionally biased region" description="Polar residues" evidence="12">
    <location>
        <begin position="1846"/>
        <end position="1855"/>
    </location>
</feature>
<feature type="region of interest" description="Disordered" evidence="12">
    <location>
        <begin position="33"/>
        <end position="63"/>
    </location>
</feature>
<feature type="domain" description="Calponin-homology (CH)" evidence="13">
    <location>
        <begin position="737"/>
        <end position="922"/>
    </location>
</feature>
<gene>
    <name evidence="14" type="ORF">DD238_001953</name>
</gene>
<dbReference type="GO" id="GO:0051295">
    <property type="term" value="P:establishment of meiotic spindle localization"/>
    <property type="evidence" value="ECO:0007669"/>
    <property type="project" value="TreeGrafter"/>
</dbReference>
<feature type="compositionally biased region" description="Polar residues" evidence="12">
    <location>
        <begin position="33"/>
        <end position="47"/>
    </location>
</feature>
<dbReference type="InterPro" id="IPR000048">
    <property type="entry name" value="IQ_motif_EF-hand-BS"/>
</dbReference>
<dbReference type="PROSITE" id="PS50021">
    <property type="entry name" value="CH"/>
    <property type="match status" value="2"/>
</dbReference>
<dbReference type="GO" id="GO:0000922">
    <property type="term" value="C:spindle pole"/>
    <property type="evidence" value="ECO:0007669"/>
    <property type="project" value="TreeGrafter"/>
</dbReference>
<dbReference type="CDD" id="cd21224">
    <property type="entry name" value="CH_ASPM_rpt2"/>
    <property type="match status" value="1"/>
</dbReference>
<evidence type="ECO:0000313" key="14">
    <source>
        <dbReference type="EMBL" id="RMX67153.1"/>
    </source>
</evidence>
<dbReference type="InterPro" id="IPR051185">
    <property type="entry name" value="ASPM"/>
</dbReference>
<keyword evidence="6" id="KW-0677">Repeat</keyword>
<dbReference type="GO" id="GO:0005634">
    <property type="term" value="C:nucleus"/>
    <property type="evidence" value="ECO:0007669"/>
    <property type="project" value="UniProtKB-SubCell"/>
</dbReference>
<feature type="region of interest" description="Disordered" evidence="12">
    <location>
        <begin position="93"/>
        <end position="133"/>
    </location>
</feature>
<protein>
    <recommendedName>
        <fullName evidence="13">Calponin-homology (CH) domain-containing protein</fullName>
    </recommendedName>
</protein>
<dbReference type="InterPro" id="IPR036872">
    <property type="entry name" value="CH_dom_sf"/>
</dbReference>
<accession>A0A3M6VLZ2</accession>
<keyword evidence="5" id="KW-0132">Cell division</keyword>
<dbReference type="Pfam" id="PF00612">
    <property type="entry name" value="IQ"/>
    <property type="match status" value="1"/>
</dbReference>
<dbReference type="Gene3D" id="1.20.5.190">
    <property type="match status" value="1"/>
</dbReference>
<evidence type="ECO:0000256" key="9">
    <source>
        <dbReference type="ARBA" id="ARBA00023054"/>
    </source>
</evidence>
<dbReference type="PANTHER" id="PTHR22706:SF1">
    <property type="entry name" value="ASSEMBLY FACTOR FOR SPINDLE MICROTUBULES"/>
    <property type="match status" value="1"/>
</dbReference>
<keyword evidence="10" id="KW-0539">Nucleus</keyword>
<evidence type="ECO:0000256" key="5">
    <source>
        <dbReference type="ARBA" id="ARBA00022618"/>
    </source>
</evidence>
<dbReference type="PROSITE" id="PS50096">
    <property type="entry name" value="IQ"/>
    <property type="match status" value="2"/>
</dbReference>
<evidence type="ECO:0000256" key="11">
    <source>
        <dbReference type="ARBA" id="ARBA00023306"/>
    </source>
</evidence>
<keyword evidence="7" id="KW-0498">Mitosis</keyword>
<feature type="region of interest" description="Disordered" evidence="12">
    <location>
        <begin position="376"/>
        <end position="404"/>
    </location>
</feature>
<reference evidence="14 15" key="1">
    <citation type="submission" date="2018-06" db="EMBL/GenBank/DDBJ databases">
        <title>Comparative genomics of downy mildews reveals potential adaptations to biotrophy.</title>
        <authorList>
            <person name="Fletcher K."/>
            <person name="Klosterman S.J."/>
            <person name="Derevnina L."/>
            <person name="Martin F."/>
            <person name="Koike S."/>
            <person name="Reyes Chin-Wo S."/>
            <person name="Mou B."/>
            <person name="Michelmore R."/>
        </authorList>
    </citation>
    <scope>NUCLEOTIDE SEQUENCE [LARGE SCALE GENOMIC DNA]</scope>
    <source>
        <strain evidence="14 15">R14</strain>
    </source>
</reference>
<evidence type="ECO:0000256" key="10">
    <source>
        <dbReference type="ARBA" id="ARBA00023242"/>
    </source>
</evidence>
<feature type="compositionally biased region" description="Basic and acidic residues" evidence="12">
    <location>
        <begin position="122"/>
        <end position="133"/>
    </location>
</feature>
<dbReference type="GO" id="GO:0000278">
    <property type="term" value="P:mitotic cell cycle"/>
    <property type="evidence" value="ECO:0007669"/>
    <property type="project" value="TreeGrafter"/>
</dbReference>
<name>A0A3M6VLZ2_9STRA</name>